<dbReference type="GO" id="GO:0006935">
    <property type="term" value="P:chemotaxis"/>
    <property type="evidence" value="ECO:0007669"/>
    <property type="project" value="UniProtKB-KW"/>
</dbReference>
<dbReference type="AlphaFoldDB" id="A0A1V1P778"/>
<dbReference type="Gene3D" id="6.10.340.10">
    <property type="match status" value="1"/>
</dbReference>
<feature type="domain" description="PAS" evidence="7">
    <location>
        <begin position="371"/>
        <end position="441"/>
    </location>
</feature>
<dbReference type="PRINTS" id="PR00260">
    <property type="entry name" value="CHEMTRNSDUCR"/>
</dbReference>
<dbReference type="Pfam" id="PF00672">
    <property type="entry name" value="HAMP"/>
    <property type="match status" value="1"/>
</dbReference>
<feature type="domain" description="HAMP" evidence="9">
    <location>
        <begin position="530"/>
        <end position="582"/>
    </location>
</feature>
<dbReference type="InterPro" id="IPR003660">
    <property type="entry name" value="HAMP_dom"/>
</dbReference>
<dbReference type="PROSITE" id="PS50192">
    <property type="entry name" value="T_SNARE"/>
    <property type="match status" value="1"/>
</dbReference>
<dbReference type="Pfam" id="PF00015">
    <property type="entry name" value="MCPsignal"/>
    <property type="match status" value="1"/>
</dbReference>
<gene>
    <name evidence="10" type="ORF">OMM_03091</name>
</gene>
<evidence type="ECO:0000259" key="9">
    <source>
        <dbReference type="PROSITE" id="PS50885"/>
    </source>
</evidence>
<evidence type="ECO:0000256" key="4">
    <source>
        <dbReference type="SAM" id="MobiDB-lite"/>
    </source>
</evidence>
<dbReference type="PROSITE" id="PS50112">
    <property type="entry name" value="PAS"/>
    <property type="match status" value="1"/>
</dbReference>
<sequence>MQLCPNQKEPFMIQLTLRAKILSGYLIITFLILVVVIISFIQFVSLGDRLKYLKDEVSRGVIIANDIRSEVLAMRTSVDKFLYLHKDKDLKRAQKHIERVNELLINAKQNIKKPDQVAQLRRIEDTCREFIDKFNKVAIRITAGNNTKKELFKSGKKIEAKLNNIVVKNQESFQLDILDISLKALKQFIKAELEVNSFLLDKDPEQLNRAVKILNSVLDTMETQTVIDNQSLIYNMEDYLDNFEGLAAVILKMEDEINKTILPLAPKIVKLSKEIAVSGWNEMEKFSHDVEDRVRKTGKLMLSIGILAILLGFTMGIFLARMIIKPIIKVVDFAGKVSKGDISRPLNIKQKDEMGQMAEALNNILIDMMGTQQKLMNNLDRLPTPVIEVDKDFTILSVNQEGARIVNQTPSELTGRKCYEIYASEHCLTDDCALQKAMKEDAIFTSETIVQPDIMNMPIRYTGFPVKDNQGIISGAVKYVLDISGEQEINAEIKKLIKAVNAGELNNRADNQRFIGSYAELVENANGIVEAFIKPLNESHNVLKQMANGDLSVRMEGDYQGDHAMMKNSINNVLSSFNSILKQVESATDDVAGSSSELASFSQSLSEGSQEQAASVEQISASIHETDQQINMNADNAAKANQLADDSVQAAISGKEEMTQMISSMEEIHKSSQNISKVINVINEIASQTNILALNATVEAVRAGQFGKSFAVIAQEVRNLAGRSAQAVNETAELIATSNKKVNEGVNIAERTAAALEKIVENIVKVRDLVEDINVASKEQAVAMSQLNDGMGQISAATENMSTRSQETAGSAVQLKNLASELKEQISKFKLCGDDACVTKISSSSWEKEKSTTEHIDDDPSETNWKPPNEIIPLDQDERGYDDF</sequence>
<dbReference type="PROSITE" id="PS50885">
    <property type="entry name" value="HAMP"/>
    <property type="match status" value="2"/>
</dbReference>
<dbReference type="InterPro" id="IPR000727">
    <property type="entry name" value="T_SNARE_dom"/>
</dbReference>
<organism evidence="10 11">
    <name type="scientific">Candidatus Magnetoglobus multicellularis str. Araruama</name>
    <dbReference type="NCBI Taxonomy" id="890399"/>
    <lineage>
        <taxon>Bacteria</taxon>
        <taxon>Pseudomonadati</taxon>
        <taxon>Thermodesulfobacteriota</taxon>
        <taxon>Desulfobacteria</taxon>
        <taxon>Desulfobacterales</taxon>
        <taxon>Desulfobacteraceae</taxon>
        <taxon>Candidatus Magnetoglobus</taxon>
    </lineage>
</organism>
<evidence type="ECO:0000256" key="1">
    <source>
        <dbReference type="ARBA" id="ARBA00022500"/>
    </source>
</evidence>
<keyword evidence="5" id="KW-0472">Membrane</keyword>
<dbReference type="SUPFAM" id="SSF55785">
    <property type="entry name" value="PYP-like sensor domain (PAS domain)"/>
    <property type="match status" value="1"/>
</dbReference>
<dbReference type="InterPro" id="IPR000014">
    <property type="entry name" value="PAS"/>
</dbReference>
<feature type="compositionally biased region" description="Basic and acidic residues" evidence="4">
    <location>
        <begin position="846"/>
        <end position="855"/>
    </location>
</feature>
<dbReference type="InterPro" id="IPR013656">
    <property type="entry name" value="PAS_4"/>
</dbReference>
<dbReference type="InterPro" id="IPR032255">
    <property type="entry name" value="HBM"/>
</dbReference>
<feature type="transmembrane region" description="Helical" evidence="5">
    <location>
        <begin position="300"/>
        <end position="324"/>
    </location>
</feature>
<feature type="domain" description="HAMP" evidence="9">
    <location>
        <begin position="321"/>
        <end position="373"/>
    </location>
</feature>
<dbReference type="SMART" id="SM00091">
    <property type="entry name" value="PAS"/>
    <property type="match status" value="1"/>
</dbReference>
<dbReference type="Gene3D" id="1.20.120.1530">
    <property type="match status" value="1"/>
</dbReference>
<dbReference type="CDD" id="cd06225">
    <property type="entry name" value="HAMP"/>
    <property type="match status" value="1"/>
</dbReference>
<dbReference type="SMART" id="SM01358">
    <property type="entry name" value="HBM"/>
    <property type="match status" value="1"/>
</dbReference>
<name>A0A1V1P778_9BACT</name>
<keyword evidence="3" id="KW-0807">Transducer</keyword>
<dbReference type="Pfam" id="PF08448">
    <property type="entry name" value="PAS_4"/>
    <property type="match status" value="1"/>
</dbReference>
<dbReference type="NCBIfam" id="TIGR00229">
    <property type="entry name" value="sensory_box"/>
    <property type="match status" value="1"/>
</dbReference>
<keyword evidence="5" id="KW-0812">Transmembrane</keyword>
<feature type="domain" description="T-SNARE coiled-coil homology" evidence="8">
    <location>
        <begin position="578"/>
        <end position="640"/>
    </location>
</feature>
<dbReference type="InterPro" id="IPR035965">
    <property type="entry name" value="PAS-like_dom_sf"/>
</dbReference>
<dbReference type="Gene3D" id="3.30.450.20">
    <property type="entry name" value="PAS domain"/>
    <property type="match status" value="1"/>
</dbReference>
<evidence type="ECO:0000256" key="2">
    <source>
        <dbReference type="ARBA" id="ARBA00029447"/>
    </source>
</evidence>
<dbReference type="InterPro" id="IPR051310">
    <property type="entry name" value="MCP_chemotaxis"/>
</dbReference>
<dbReference type="SUPFAM" id="SSF58104">
    <property type="entry name" value="Methyl-accepting chemotaxis protein (MCP) signaling domain"/>
    <property type="match status" value="1"/>
</dbReference>
<dbReference type="InterPro" id="IPR004089">
    <property type="entry name" value="MCPsignal_dom"/>
</dbReference>
<accession>A0A1V1P778</accession>
<dbReference type="SUPFAM" id="SSF158472">
    <property type="entry name" value="HAMP domain-like"/>
    <property type="match status" value="1"/>
</dbReference>
<proteinExistence type="inferred from homology"/>
<evidence type="ECO:0000256" key="3">
    <source>
        <dbReference type="PROSITE-ProRule" id="PRU00284"/>
    </source>
</evidence>
<dbReference type="Gene3D" id="1.10.287.950">
    <property type="entry name" value="Methyl-accepting chemotaxis protein"/>
    <property type="match status" value="1"/>
</dbReference>
<dbReference type="Proteomes" id="UP000189670">
    <property type="component" value="Unassembled WGS sequence"/>
</dbReference>
<dbReference type="CDD" id="cd11386">
    <property type="entry name" value="MCP_signal"/>
    <property type="match status" value="1"/>
</dbReference>
<evidence type="ECO:0000259" key="8">
    <source>
        <dbReference type="PROSITE" id="PS50192"/>
    </source>
</evidence>
<keyword evidence="5" id="KW-1133">Transmembrane helix</keyword>
<feature type="domain" description="Methyl-accepting transducer" evidence="6">
    <location>
        <begin position="587"/>
        <end position="816"/>
    </location>
</feature>
<keyword evidence="1" id="KW-0145">Chemotaxis</keyword>
<evidence type="ECO:0000313" key="10">
    <source>
        <dbReference type="EMBL" id="ETR70648.1"/>
    </source>
</evidence>
<dbReference type="SMART" id="SM00304">
    <property type="entry name" value="HAMP"/>
    <property type="match status" value="2"/>
</dbReference>
<evidence type="ECO:0000256" key="5">
    <source>
        <dbReference type="SAM" id="Phobius"/>
    </source>
</evidence>
<dbReference type="CDD" id="cd00130">
    <property type="entry name" value="PAS"/>
    <property type="match status" value="1"/>
</dbReference>
<evidence type="ECO:0000259" key="7">
    <source>
        <dbReference type="PROSITE" id="PS50112"/>
    </source>
</evidence>
<dbReference type="GO" id="GO:0005886">
    <property type="term" value="C:plasma membrane"/>
    <property type="evidence" value="ECO:0007669"/>
    <property type="project" value="TreeGrafter"/>
</dbReference>
<feature type="transmembrane region" description="Helical" evidence="5">
    <location>
        <begin position="22"/>
        <end position="44"/>
    </location>
</feature>
<dbReference type="Pfam" id="PF18947">
    <property type="entry name" value="HAMP_2"/>
    <property type="match status" value="1"/>
</dbReference>
<dbReference type="PROSITE" id="PS50111">
    <property type="entry name" value="CHEMOTAXIS_TRANSDUC_2"/>
    <property type="match status" value="1"/>
</dbReference>
<feature type="region of interest" description="Disordered" evidence="4">
    <location>
        <begin position="843"/>
        <end position="884"/>
    </location>
</feature>
<dbReference type="GO" id="GO:0007165">
    <property type="term" value="P:signal transduction"/>
    <property type="evidence" value="ECO:0007669"/>
    <property type="project" value="UniProtKB-KW"/>
</dbReference>
<dbReference type="GO" id="GO:0004888">
    <property type="term" value="F:transmembrane signaling receptor activity"/>
    <property type="evidence" value="ECO:0007669"/>
    <property type="project" value="InterPro"/>
</dbReference>
<dbReference type="InterPro" id="IPR004090">
    <property type="entry name" value="Chemotax_Me-accpt_rcpt"/>
</dbReference>
<dbReference type="PANTHER" id="PTHR43531:SF11">
    <property type="entry name" value="METHYL-ACCEPTING CHEMOTAXIS PROTEIN 3"/>
    <property type="match status" value="1"/>
</dbReference>
<dbReference type="PANTHER" id="PTHR43531">
    <property type="entry name" value="PROTEIN ICFG"/>
    <property type="match status" value="1"/>
</dbReference>
<comment type="similarity">
    <text evidence="2">Belongs to the methyl-accepting chemotaxis (MCP) protein family.</text>
</comment>
<dbReference type="SMART" id="SM00283">
    <property type="entry name" value="MA"/>
    <property type="match status" value="1"/>
</dbReference>
<dbReference type="EMBL" id="ATBP01000392">
    <property type="protein sequence ID" value="ETR70648.1"/>
    <property type="molecule type" value="Genomic_DNA"/>
</dbReference>
<comment type="caution">
    <text evidence="10">The sequence shown here is derived from an EMBL/GenBank/DDBJ whole genome shotgun (WGS) entry which is preliminary data.</text>
</comment>
<evidence type="ECO:0000313" key="11">
    <source>
        <dbReference type="Proteomes" id="UP000189670"/>
    </source>
</evidence>
<reference evidence="11" key="1">
    <citation type="submission" date="2012-11" db="EMBL/GenBank/DDBJ databases">
        <authorList>
            <person name="Lucero-Rivera Y.E."/>
            <person name="Tovar-Ramirez D."/>
        </authorList>
    </citation>
    <scope>NUCLEOTIDE SEQUENCE [LARGE SCALE GENOMIC DNA]</scope>
    <source>
        <strain evidence="11">Araruama</strain>
    </source>
</reference>
<protein>
    <submittedName>
        <fullName evidence="10">Methyl-accepting chemotaxis protein signaling domain protein</fullName>
    </submittedName>
</protein>
<evidence type="ECO:0000259" key="6">
    <source>
        <dbReference type="PROSITE" id="PS50111"/>
    </source>
</evidence>